<dbReference type="PROSITE" id="PS00107">
    <property type="entry name" value="PROTEIN_KINASE_ATP"/>
    <property type="match status" value="1"/>
</dbReference>
<keyword evidence="7 10" id="KW-0067">ATP-binding</keyword>
<dbReference type="EC" id="2.7.11.22" evidence="2"/>
<dbReference type="PROSITE" id="PS00108">
    <property type="entry name" value="PROTEIN_KINASE_ST"/>
    <property type="match status" value="1"/>
</dbReference>
<dbReference type="Gene3D" id="3.30.200.20">
    <property type="entry name" value="Phosphorylase Kinase, domain 1"/>
    <property type="match status" value="1"/>
</dbReference>
<dbReference type="GO" id="GO:0005524">
    <property type="term" value="F:ATP binding"/>
    <property type="evidence" value="ECO:0007669"/>
    <property type="project" value="UniProtKB-UniRule"/>
</dbReference>
<evidence type="ECO:0000256" key="1">
    <source>
        <dbReference type="ARBA" id="ARBA00006485"/>
    </source>
</evidence>
<dbReference type="InterPro" id="IPR017441">
    <property type="entry name" value="Protein_kinase_ATP_BS"/>
</dbReference>
<evidence type="ECO:0000256" key="5">
    <source>
        <dbReference type="ARBA" id="ARBA00022741"/>
    </source>
</evidence>
<organism evidence="14">
    <name type="scientific">Paramoeba aestuarina</name>
    <dbReference type="NCBI Taxonomy" id="180227"/>
    <lineage>
        <taxon>Eukaryota</taxon>
        <taxon>Amoebozoa</taxon>
        <taxon>Discosea</taxon>
        <taxon>Flabellinia</taxon>
        <taxon>Dactylopodida</taxon>
        <taxon>Paramoebidae</taxon>
        <taxon>Paramoeba</taxon>
    </lineage>
</organism>
<dbReference type="FunFam" id="1.10.510.10:FF:000706">
    <property type="entry name" value="Cyclin-dependent kinase 1"/>
    <property type="match status" value="1"/>
</dbReference>
<keyword evidence="6" id="KW-0418">Kinase</keyword>
<dbReference type="GO" id="GO:0005634">
    <property type="term" value="C:nucleus"/>
    <property type="evidence" value="ECO:0007669"/>
    <property type="project" value="TreeGrafter"/>
</dbReference>
<dbReference type="GO" id="GO:0000307">
    <property type="term" value="C:cyclin-dependent protein kinase holoenzyme complex"/>
    <property type="evidence" value="ECO:0007669"/>
    <property type="project" value="TreeGrafter"/>
</dbReference>
<evidence type="ECO:0000259" key="13">
    <source>
        <dbReference type="PROSITE" id="PS50011"/>
    </source>
</evidence>
<dbReference type="GO" id="GO:0010389">
    <property type="term" value="P:regulation of G2/M transition of mitotic cell cycle"/>
    <property type="evidence" value="ECO:0007669"/>
    <property type="project" value="TreeGrafter"/>
</dbReference>
<evidence type="ECO:0000256" key="4">
    <source>
        <dbReference type="ARBA" id="ARBA00022679"/>
    </source>
</evidence>
<feature type="domain" description="Protein kinase" evidence="13">
    <location>
        <begin position="45"/>
        <end position="326"/>
    </location>
</feature>
<dbReference type="SUPFAM" id="SSF56112">
    <property type="entry name" value="Protein kinase-like (PK-like)"/>
    <property type="match status" value="1"/>
</dbReference>
<dbReference type="GO" id="GO:0005737">
    <property type="term" value="C:cytoplasm"/>
    <property type="evidence" value="ECO:0007669"/>
    <property type="project" value="TreeGrafter"/>
</dbReference>
<evidence type="ECO:0000256" key="12">
    <source>
        <dbReference type="SAM" id="MobiDB-lite"/>
    </source>
</evidence>
<dbReference type="InterPro" id="IPR050108">
    <property type="entry name" value="CDK"/>
</dbReference>
<protein>
    <recommendedName>
        <fullName evidence="2">cyclin-dependent kinase</fullName>
        <ecNumber evidence="2">2.7.11.22</ecNumber>
    </recommendedName>
</protein>
<gene>
    <name evidence="14" type="ORF">NAES01612_LOCUS24975</name>
</gene>
<evidence type="ECO:0000313" key="14">
    <source>
        <dbReference type="EMBL" id="CAE2337941.1"/>
    </source>
</evidence>
<comment type="similarity">
    <text evidence="1">Belongs to the protein kinase superfamily. CMGC Ser/Thr protein kinase family. CDC2/CDKX subfamily.</text>
</comment>
<dbReference type="InterPro" id="IPR000719">
    <property type="entry name" value="Prot_kinase_dom"/>
</dbReference>
<dbReference type="GO" id="GO:0000082">
    <property type="term" value="P:G1/S transition of mitotic cell cycle"/>
    <property type="evidence" value="ECO:0007669"/>
    <property type="project" value="TreeGrafter"/>
</dbReference>
<dbReference type="GO" id="GO:0010468">
    <property type="term" value="P:regulation of gene expression"/>
    <property type="evidence" value="ECO:0007669"/>
    <property type="project" value="TreeGrafter"/>
</dbReference>
<evidence type="ECO:0000256" key="11">
    <source>
        <dbReference type="RuleBase" id="RU000304"/>
    </source>
</evidence>
<dbReference type="PROSITE" id="PS50011">
    <property type="entry name" value="PROTEIN_KINASE_DOM"/>
    <property type="match status" value="1"/>
</dbReference>
<keyword evidence="4" id="KW-0808">Transferase</keyword>
<comment type="catalytic activity">
    <reaction evidence="9">
        <text>L-seryl-[protein] + ATP = O-phospho-L-seryl-[protein] + ADP + H(+)</text>
        <dbReference type="Rhea" id="RHEA:17989"/>
        <dbReference type="Rhea" id="RHEA-COMP:9863"/>
        <dbReference type="Rhea" id="RHEA-COMP:11604"/>
        <dbReference type="ChEBI" id="CHEBI:15378"/>
        <dbReference type="ChEBI" id="CHEBI:29999"/>
        <dbReference type="ChEBI" id="CHEBI:30616"/>
        <dbReference type="ChEBI" id="CHEBI:83421"/>
        <dbReference type="ChEBI" id="CHEBI:456216"/>
        <dbReference type="EC" id="2.7.11.22"/>
    </reaction>
</comment>
<dbReference type="CDD" id="cd07829">
    <property type="entry name" value="STKc_CDK_like"/>
    <property type="match status" value="1"/>
</dbReference>
<evidence type="ECO:0000256" key="9">
    <source>
        <dbReference type="ARBA" id="ARBA00048367"/>
    </source>
</evidence>
<evidence type="ECO:0000256" key="2">
    <source>
        <dbReference type="ARBA" id="ARBA00012425"/>
    </source>
</evidence>
<evidence type="ECO:0000256" key="10">
    <source>
        <dbReference type="PROSITE-ProRule" id="PRU10141"/>
    </source>
</evidence>
<dbReference type="Gene3D" id="1.10.510.10">
    <property type="entry name" value="Transferase(Phosphotransferase) domain 1"/>
    <property type="match status" value="1"/>
</dbReference>
<proteinExistence type="inferred from homology"/>
<dbReference type="Pfam" id="PF00069">
    <property type="entry name" value="Pkinase"/>
    <property type="match status" value="1"/>
</dbReference>
<dbReference type="AlphaFoldDB" id="A0A7S4PKC1"/>
<dbReference type="InterPro" id="IPR011009">
    <property type="entry name" value="Kinase-like_dom_sf"/>
</dbReference>
<dbReference type="GO" id="GO:0004693">
    <property type="term" value="F:cyclin-dependent protein serine/threonine kinase activity"/>
    <property type="evidence" value="ECO:0007669"/>
    <property type="project" value="UniProtKB-EC"/>
</dbReference>
<sequence>MKRTRSSHEKEESKEKENSRNVEKATTTLSSSFEDDLEKDFLNRFTGKEKIGEGTYGVVYRALNRETNETIAIKKIRLETEEGVPSTAIREISLLKEVCRHENIVHLHDVIHRELKLYLVFEYLPNDLKTYMDSVPQVPMKQIRTWTYHILSGLHYCHKHRVLHRDLKPQNLLIDSKGTLKLGDFGLARVFGVPLKEYTHEVVTLWYRAPEILLGCNQYSTSIDVWSVGCIFAEMVLKAPLFKGDCEIGQLYKIFQVFGTPTDRVWPGVTKLPEYRPFFPQWRCQSLKTSKMKPLDPIGVELLNGLLRYPPTRRFTVRQALLHPWFDSLFNSTQKDAQQS</sequence>
<dbReference type="FunFam" id="3.30.200.20:FF:000375">
    <property type="entry name" value="Cell division related protein kinase 2"/>
    <property type="match status" value="1"/>
</dbReference>
<evidence type="ECO:0000256" key="6">
    <source>
        <dbReference type="ARBA" id="ARBA00022777"/>
    </source>
</evidence>
<dbReference type="SMART" id="SM00220">
    <property type="entry name" value="S_TKc"/>
    <property type="match status" value="1"/>
</dbReference>
<reference evidence="14" key="1">
    <citation type="submission" date="2021-01" db="EMBL/GenBank/DDBJ databases">
        <authorList>
            <person name="Corre E."/>
            <person name="Pelletier E."/>
            <person name="Niang G."/>
            <person name="Scheremetjew M."/>
            <person name="Finn R."/>
            <person name="Kale V."/>
            <person name="Holt S."/>
            <person name="Cochrane G."/>
            <person name="Meng A."/>
            <person name="Brown T."/>
            <person name="Cohen L."/>
        </authorList>
    </citation>
    <scope>NUCLEOTIDE SEQUENCE</scope>
    <source>
        <strain evidence="14">SoJaBio B1-5/56/2</strain>
    </source>
</reference>
<dbReference type="GO" id="GO:0007165">
    <property type="term" value="P:signal transduction"/>
    <property type="evidence" value="ECO:0007669"/>
    <property type="project" value="TreeGrafter"/>
</dbReference>
<evidence type="ECO:0000256" key="8">
    <source>
        <dbReference type="ARBA" id="ARBA00047811"/>
    </source>
</evidence>
<keyword evidence="5 10" id="KW-0547">Nucleotide-binding</keyword>
<evidence type="ECO:0000256" key="7">
    <source>
        <dbReference type="ARBA" id="ARBA00022840"/>
    </source>
</evidence>
<feature type="binding site" evidence="10">
    <location>
        <position position="75"/>
    </location>
    <ligand>
        <name>ATP</name>
        <dbReference type="ChEBI" id="CHEBI:30616"/>
    </ligand>
</feature>
<dbReference type="InterPro" id="IPR008271">
    <property type="entry name" value="Ser/Thr_kinase_AS"/>
</dbReference>
<dbReference type="PANTHER" id="PTHR24056">
    <property type="entry name" value="CELL DIVISION PROTEIN KINASE"/>
    <property type="match status" value="1"/>
</dbReference>
<comment type="catalytic activity">
    <reaction evidence="8">
        <text>L-threonyl-[protein] + ATP = O-phospho-L-threonyl-[protein] + ADP + H(+)</text>
        <dbReference type="Rhea" id="RHEA:46608"/>
        <dbReference type="Rhea" id="RHEA-COMP:11060"/>
        <dbReference type="Rhea" id="RHEA-COMP:11605"/>
        <dbReference type="ChEBI" id="CHEBI:15378"/>
        <dbReference type="ChEBI" id="CHEBI:30013"/>
        <dbReference type="ChEBI" id="CHEBI:30616"/>
        <dbReference type="ChEBI" id="CHEBI:61977"/>
        <dbReference type="ChEBI" id="CHEBI:456216"/>
        <dbReference type="EC" id="2.7.11.22"/>
    </reaction>
</comment>
<evidence type="ECO:0000256" key="3">
    <source>
        <dbReference type="ARBA" id="ARBA00022527"/>
    </source>
</evidence>
<accession>A0A7S4PKC1</accession>
<keyword evidence="3 11" id="KW-0723">Serine/threonine-protein kinase</keyword>
<dbReference type="EMBL" id="HBKR01038246">
    <property type="protein sequence ID" value="CAE2337941.1"/>
    <property type="molecule type" value="Transcribed_RNA"/>
</dbReference>
<dbReference type="GO" id="GO:0030332">
    <property type="term" value="F:cyclin binding"/>
    <property type="evidence" value="ECO:0007669"/>
    <property type="project" value="TreeGrafter"/>
</dbReference>
<dbReference type="PANTHER" id="PTHR24056:SF254">
    <property type="entry name" value="CYCLIN-DEPENDENT KINASE 2"/>
    <property type="match status" value="1"/>
</dbReference>
<feature type="compositionally biased region" description="Basic and acidic residues" evidence="12">
    <location>
        <begin position="1"/>
        <end position="23"/>
    </location>
</feature>
<feature type="region of interest" description="Disordered" evidence="12">
    <location>
        <begin position="1"/>
        <end position="31"/>
    </location>
</feature>
<name>A0A7S4PKC1_9EUKA</name>